<dbReference type="Gramene" id="KVI08611">
    <property type="protein sequence ID" value="KVI08611"/>
    <property type="gene ID" value="Ccrd_013021"/>
</dbReference>
<proteinExistence type="predicted"/>
<gene>
    <name evidence="1" type="ORF">Ccrd_013021</name>
</gene>
<reference evidence="1 2" key="1">
    <citation type="journal article" date="2016" name="Sci. Rep.">
        <title>The genome sequence of the outbreeding globe artichoke constructed de novo incorporating a phase-aware low-pass sequencing strategy of F1 progeny.</title>
        <authorList>
            <person name="Scaglione D."/>
            <person name="Reyes-Chin-Wo S."/>
            <person name="Acquadro A."/>
            <person name="Froenicke L."/>
            <person name="Portis E."/>
            <person name="Beitel C."/>
            <person name="Tirone M."/>
            <person name="Mauro R."/>
            <person name="Lo Monaco A."/>
            <person name="Mauromicale G."/>
            <person name="Faccioli P."/>
            <person name="Cattivelli L."/>
            <person name="Rieseberg L."/>
            <person name="Michelmore R."/>
            <person name="Lanteri S."/>
        </authorList>
    </citation>
    <scope>NUCLEOTIDE SEQUENCE [LARGE SCALE GENOMIC DNA]</scope>
    <source>
        <strain evidence="1">2C</strain>
    </source>
</reference>
<comment type="caution">
    <text evidence="1">The sequence shown here is derived from an EMBL/GenBank/DDBJ whole genome shotgun (WGS) entry which is preliminary data.</text>
</comment>
<dbReference type="Proteomes" id="UP000243975">
    <property type="component" value="Unassembled WGS sequence"/>
</dbReference>
<sequence length="113" mass="12395">VPTESGKPALTLRFSPSTLVPVSSKKVLIDSCFDLEVFPKEFGYRCKSFSLHLRPLEVPRDSGLDHDVFPADFGSTVRWFFLCVALEEVPTESGKPALTLSPVVDGFPCVCCS</sequence>
<evidence type="ECO:0000313" key="2">
    <source>
        <dbReference type="Proteomes" id="UP000243975"/>
    </source>
</evidence>
<organism evidence="1 2">
    <name type="scientific">Cynara cardunculus var. scolymus</name>
    <name type="common">Globe artichoke</name>
    <name type="synonym">Cynara scolymus</name>
    <dbReference type="NCBI Taxonomy" id="59895"/>
    <lineage>
        <taxon>Eukaryota</taxon>
        <taxon>Viridiplantae</taxon>
        <taxon>Streptophyta</taxon>
        <taxon>Embryophyta</taxon>
        <taxon>Tracheophyta</taxon>
        <taxon>Spermatophyta</taxon>
        <taxon>Magnoliopsida</taxon>
        <taxon>eudicotyledons</taxon>
        <taxon>Gunneridae</taxon>
        <taxon>Pentapetalae</taxon>
        <taxon>asterids</taxon>
        <taxon>campanulids</taxon>
        <taxon>Asterales</taxon>
        <taxon>Asteraceae</taxon>
        <taxon>Carduoideae</taxon>
        <taxon>Cardueae</taxon>
        <taxon>Carduinae</taxon>
        <taxon>Cynara</taxon>
    </lineage>
</organism>
<keyword evidence="2" id="KW-1185">Reference proteome</keyword>
<evidence type="ECO:0000313" key="1">
    <source>
        <dbReference type="EMBL" id="KVI08611.1"/>
    </source>
</evidence>
<dbReference type="EMBL" id="LEKV01001103">
    <property type="protein sequence ID" value="KVI08611.1"/>
    <property type="molecule type" value="Genomic_DNA"/>
</dbReference>
<accession>A0A124SH70</accession>
<protein>
    <submittedName>
        <fullName evidence="1">Uncharacterized protein</fullName>
    </submittedName>
</protein>
<feature type="non-terminal residue" evidence="1">
    <location>
        <position position="113"/>
    </location>
</feature>
<dbReference type="AlphaFoldDB" id="A0A124SH70"/>
<name>A0A124SH70_CYNCS</name>